<organism evidence="1 2">
    <name type="scientific">Saliniradius amylolyticus</name>
    <dbReference type="NCBI Taxonomy" id="2183582"/>
    <lineage>
        <taxon>Bacteria</taxon>
        <taxon>Pseudomonadati</taxon>
        <taxon>Pseudomonadota</taxon>
        <taxon>Gammaproteobacteria</taxon>
        <taxon>Alteromonadales</taxon>
        <taxon>Alteromonadaceae</taxon>
        <taxon>Saliniradius</taxon>
    </lineage>
</organism>
<gene>
    <name evidence="1" type="ORF">HMF8227_01455</name>
</gene>
<dbReference type="RefSeq" id="WP_109339543.1">
    <property type="nucleotide sequence ID" value="NZ_CP029347.1"/>
</dbReference>
<dbReference type="AlphaFoldDB" id="A0A2S2E3V1"/>
<proteinExistence type="predicted"/>
<reference evidence="1 2" key="1">
    <citation type="submission" date="2018-05" db="EMBL/GenBank/DDBJ databases">
        <title>Salinimonas sp. HMF8227 Genome sequencing and assembly.</title>
        <authorList>
            <person name="Kang H."/>
            <person name="Kang J."/>
            <person name="Cha I."/>
            <person name="Kim H."/>
            <person name="Joh K."/>
        </authorList>
    </citation>
    <scope>NUCLEOTIDE SEQUENCE [LARGE SCALE GENOMIC DNA]</scope>
    <source>
        <strain evidence="1 2">HMF8227</strain>
    </source>
</reference>
<dbReference type="OrthoDB" id="9845944at2"/>
<protein>
    <submittedName>
        <fullName evidence="1">Uncharacterized protein</fullName>
    </submittedName>
</protein>
<dbReference type="Proteomes" id="UP000245728">
    <property type="component" value="Chromosome"/>
</dbReference>
<dbReference type="EMBL" id="CP029347">
    <property type="protein sequence ID" value="AWL11930.1"/>
    <property type="molecule type" value="Genomic_DNA"/>
</dbReference>
<keyword evidence="2" id="KW-1185">Reference proteome</keyword>
<name>A0A2S2E3V1_9ALTE</name>
<evidence type="ECO:0000313" key="2">
    <source>
        <dbReference type="Proteomes" id="UP000245728"/>
    </source>
</evidence>
<dbReference type="KEGG" id="salh:HMF8227_01455"/>
<evidence type="ECO:0000313" key="1">
    <source>
        <dbReference type="EMBL" id="AWL11930.1"/>
    </source>
</evidence>
<sequence length="130" mass="14973">MKRIQLTKEAKKLLKPALWGNAEKEVFREIERGISRLYITHSRDMLAVIRFEAAEMVVVAVAGRNLRQNRGELIDFARGNDAMTIRFHTRAPEHLKKGLSGLPIVLSEVRKRLLGRDEYVFKLGVNNVQY</sequence>
<accession>A0A2S2E3V1</accession>